<dbReference type="KEGG" id="kor:AWR26_04905"/>
<evidence type="ECO:0000313" key="4">
    <source>
        <dbReference type="Proteomes" id="UP000182314"/>
    </source>
</evidence>
<reference evidence="2 4" key="1">
    <citation type="submission" date="2016-10" db="EMBL/GenBank/DDBJ databases">
        <authorList>
            <person name="Varghese N."/>
            <person name="Submissions S."/>
        </authorList>
    </citation>
    <scope>NUCLEOTIDE SEQUENCE [LARGE SCALE GENOMIC DNA]</scope>
    <source>
        <strain evidence="2 4">CGMCC 1.7012</strain>
    </source>
</reference>
<dbReference type="Pfam" id="PF14022">
    <property type="entry name" value="DUF4238"/>
    <property type="match status" value="1"/>
</dbReference>
<gene>
    <name evidence="1" type="ORF">AWR26_04905</name>
    <name evidence="2" type="ORF">SAMN05216286_3327</name>
</gene>
<evidence type="ECO:0000313" key="2">
    <source>
        <dbReference type="EMBL" id="SFC81578.1"/>
    </source>
</evidence>
<accession>A0AA94KQW7</accession>
<dbReference type="AlphaFoldDB" id="A0AA94KQW7"/>
<protein>
    <submittedName>
        <fullName evidence="1">DUF4238 domain-containing protein</fullName>
    </submittedName>
</protein>
<dbReference type="RefSeq" id="WP_064564023.1">
    <property type="nucleotide sequence ID" value="NZ_CP014007.2"/>
</dbReference>
<dbReference type="EMBL" id="CP014007">
    <property type="protein sequence ID" value="ANI81522.1"/>
    <property type="molecule type" value="Genomic_DNA"/>
</dbReference>
<dbReference type="InterPro" id="IPR025332">
    <property type="entry name" value="DUF4238"/>
</dbReference>
<reference evidence="1 3" key="2">
    <citation type="submission" date="2021-03" db="EMBL/GenBank/DDBJ databases">
        <authorList>
            <person name="Li Y."/>
            <person name="Li S."/>
            <person name="Chen M."/>
            <person name="Peng G."/>
            <person name="Tan Z."/>
            <person name="An Q."/>
        </authorList>
    </citation>
    <scope>NUCLEOTIDE SEQUENCE [LARGE SCALE GENOMIC DNA]</scope>
    <source>
        <strain evidence="1 3">Ola 51</strain>
    </source>
</reference>
<dbReference type="EMBL" id="FOKO01000004">
    <property type="protein sequence ID" value="SFC81578.1"/>
    <property type="molecule type" value="Genomic_DNA"/>
</dbReference>
<dbReference type="Proteomes" id="UP000078227">
    <property type="component" value="Chromosome"/>
</dbReference>
<organism evidence="2 4">
    <name type="scientific">Kosakonia oryzae</name>
    <dbReference type="NCBI Taxonomy" id="497725"/>
    <lineage>
        <taxon>Bacteria</taxon>
        <taxon>Pseudomonadati</taxon>
        <taxon>Pseudomonadota</taxon>
        <taxon>Gammaproteobacteria</taxon>
        <taxon>Enterobacterales</taxon>
        <taxon>Enterobacteriaceae</taxon>
        <taxon>Kosakonia</taxon>
    </lineage>
</organism>
<name>A0AA94KQW7_9ENTR</name>
<keyword evidence="3" id="KW-1185">Reference proteome</keyword>
<dbReference type="Proteomes" id="UP000182314">
    <property type="component" value="Unassembled WGS sequence"/>
</dbReference>
<sequence>MAEPSSMQTDVVRQHTVPRFLLEHFGSSGKKKKHRKQLFAFDKESGRVFATNVNDATVRNTFYNFDNHSEHLSLEPMLCEYEGRAASVITKILQKKSLSILSQVERHDLAMFTAIQQMRTHNQHEQIKHISHSFKKKLLEMGLFNQWVDEFSLSPDTELEDVLQIIAGDASEAKGIFLEMLSDQHTEAELLMQKDWHLLETTLDAPFYISDNPVSLFNGISHPGWGNLGLALEGIEIYLPLSSTITLAMICPSLGEKVRQERAIIQHCIVNNIRVNGYNLFEELERVNELLDGDVIHVDAARVEQLNWLQIGRAEQYIYCQTDNFDLVRKILTESPELKSGPRMTVS</sequence>
<evidence type="ECO:0000313" key="1">
    <source>
        <dbReference type="EMBL" id="ANI81522.1"/>
    </source>
</evidence>
<proteinExistence type="predicted"/>
<evidence type="ECO:0000313" key="3">
    <source>
        <dbReference type="Proteomes" id="UP000078227"/>
    </source>
</evidence>